<sequence length="511" mass="54179">MVTEKKATAASVATLLIVCLVFFTDIANLGMANIALPTIKKELGYDEATLQWILTAYALSFGGFLMAGGRLGDIFGHRNVLICGMTLFNAACILCALVNDKIGLVVGRAFQGLGAALAIPPAQSLVSLSFQDPQSRVKAFALWGAAGSTGFVFGPIVGGLFTSLVSWEWIFWFSLIVEGSLEIAALALLLSDNLPGAAPATENGESKWSGLPIKLDILGTALSVPGVILFVYALTTGNIHGWDKPDVIATLVLAVLLIAAFVFVEVKVVSQPILPKYVWGDRTRMLGCVAGTLTYALWQGVNFLLTLQLQSFGFSPLQTALRFLPLGITAMVGNFVAPPLLKYVGARNMMLASWPIGLGGIILLDRMSSGQDYWRLCLPGMILYIAGINTIYFLGNVTVVATATEKLQGTVSGVYNMFINVGGAVLGLAVLTVIRDSVTANHGGEGKPSALLAGFRAGYYGSMAMCILGFALSVWFFLSQKPEEGQKTESADEAGTNSAPNSAHEKREDAA</sequence>
<comment type="caution">
    <text evidence="1">The sequence shown here is derived from an EMBL/GenBank/DDBJ whole genome shotgun (WGS) entry which is preliminary data.</text>
</comment>
<evidence type="ECO:0000313" key="2">
    <source>
        <dbReference type="Proteomes" id="UP001163324"/>
    </source>
</evidence>
<dbReference type="EMBL" id="CM047944">
    <property type="protein sequence ID" value="KAI9899499.1"/>
    <property type="molecule type" value="Genomic_DNA"/>
</dbReference>
<evidence type="ECO:0000313" key="1">
    <source>
        <dbReference type="EMBL" id="KAI9899499.1"/>
    </source>
</evidence>
<dbReference type="Proteomes" id="UP001163324">
    <property type="component" value="Chromosome 5"/>
</dbReference>
<keyword evidence="2" id="KW-1185">Reference proteome</keyword>
<proteinExistence type="predicted"/>
<organism evidence="1 2">
    <name type="scientific">Trichothecium roseum</name>
    <dbReference type="NCBI Taxonomy" id="47278"/>
    <lineage>
        <taxon>Eukaryota</taxon>
        <taxon>Fungi</taxon>
        <taxon>Dikarya</taxon>
        <taxon>Ascomycota</taxon>
        <taxon>Pezizomycotina</taxon>
        <taxon>Sordariomycetes</taxon>
        <taxon>Hypocreomycetidae</taxon>
        <taxon>Hypocreales</taxon>
        <taxon>Hypocreales incertae sedis</taxon>
        <taxon>Trichothecium</taxon>
    </lineage>
</organism>
<accession>A0ACC0UZB7</accession>
<gene>
    <name evidence="1" type="ORF">N3K66_005960</name>
</gene>
<reference evidence="1" key="1">
    <citation type="submission" date="2022-10" db="EMBL/GenBank/DDBJ databases">
        <title>Complete Genome of Trichothecium roseum strain YXFP-22015, a Plant Pathogen Isolated from Citrus.</title>
        <authorList>
            <person name="Wang Y."/>
            <person name="Zhu L."/>
        </authorList>
    </citation>
    <scope>NUCLEOTIDE SEQUENCE</scope>
    <source>
        <strain evidence="1">YXFP-22015</strain>
    </source>
</reference>
<protein>
    <submittedName>
        <fullName evidence="1">Uncharacterized protein</fullName>
    </submittedName>
</protein>
<name>A0ACC0UZB7_9HYPO</name>